<proteinExistence type="predicted"/>
<name>I8RA31_9FIRM</name>
<dbReference type="AlphaFoldDB" id="I8RA31"/>
<evidence type="ECO:0000313" key="2">
    <source>
        <dbReference type="Proteomes" id="UP000004324"/>
    </source>
</evidence>
<dbReference type="Proteomes" id="UP000004324">
    <property type="component" value="Unassembled WGS sequence"/>
</dbReference>
<comment type="caution">
    <text evidence="1">The sequence shown here is derived from an EMBL/GenBank/DDBJ whole genome shotgun (WGS) entry which is preliminary data.</text>
</comment>
<gene>
    <name evidence="1" type="ORF">FB4_1397</name>
</gene>
<dbReference type="EMBL" id="AKVJ01000076">
    <property type="protein sequence ID" value="EIW15708.1"/>
    <property type="molecule type" value="Genomic_DNA"/>
</dbReference>
<accession>I8RA31</accession>
<dbReference type="PATRIC" id="fig|1149862.3.peg.4426"/>
<protein>
    <submittedName>
        <fullName evidence="1">Uncharacterized protein</fullName>
    </submittedName>
</protein>
<dbReference type="RefSeq" id="WP_007938413.1">
    <property type="nucleotide sequence ID" value="NZ_AKVJ01000076.1"/>
</dbReference>
<reference evidence="1 2" key="1">
    <citation type="journal article" date="2012" name="J. Bacteriol.">
        <title>Draft Genome Sequences for Two Metal-Reducing Pelosinus fermentans Strains Isolated from a Cr(VI)-Contaminated Site and for Type Strain R7.</title>
        <authorList>
            <person name="Brown S.D."/>
            <person name="Podar M."/>
            <person name="Klingeman D.M."/>
            <person name="Johnson C.M."/>
            <person name="Yang Z.K."/>
            <person name="Utturkar S.M."/>
            <person name="Land M.L."/>
            <person name="Mosher J.J."/>
            <person name="Hurt R.A.Jr."/>
            <person name="Phelps T.J."/>
            <person name="Palumbo A.V."/>
            <person name="Arkin A.P."/>
            <person name="Hazen T.C."/>
            <person name="Elias D.A."/>
        </authorList>
    </citation>
    <scope>NUCLEOTIDE SEQUENCE [LARGE SCALE GENOMIC DNA]</scope>
    <source>
        <strain evidence="1 2">B4</strain>
    </source>
</reference>
<organism evidence="1 2">
    <name type="scientific">Pelosinus fermentans B4</name>
    <dbReference type="NCBI Taxonomy" id="1149862"/>
    <lineage>
        <taxon>Bacteria</taxon>
        <taxon>Bacillati</taxon>
        <taxon>Bacillota</taxon>
        <taxon>Negativicutes</taxon>
        <taxon>Selenomonadales</taxon>
        <taxon>Sporomusaceae</taxon>
        <taxon>Pelosinus</taxon>
    </lineage>
</organism>
<evidence type="ECO:0000313" key="1">
    <source>
        <dbReference type="EMBL" id="EIW15708.1"/>
    </source>
</evidence>
<keyword evidence="2" id="KW-1185">Reference proteome</keyword>
<sequence>MAKPMYDIIFKNCKNCNKEFMIEHSMQLYCCDECKKEYNKNKKARQPKPPGDN</sequence>